<feature type="domain" description="RRM" evidence="5">
    <location>
        <begin position="112"/>
        <end position="157"/>
    </location>
</feature>
<organism evidence="6 7">
    <name type="scientific">Brassica cretica</name>
    <name type="common">Mustard</name>
    <dbReference type="NCBI Taxonomy" id="69181"/>
    <lineage>
        <taxon>Eukaryota</taxon>
        <taxon>Viridiplantae</taxon>
        <taxon>Streptophyta</taxon>
        <taxon>Embryophyta</taxon>
        <taxon>Tracheophyta</taxon>
        <taxon>Spermatophyta</taxon>
        <taxon>Magnoliopsida</taxon>
        <taxon>eudicotyledons</taxon>
        <taxon>Gunneridae</taxon>
        <taxon>Pentapetalae</taxon>
        <taxon>rosids</taxon>
        <taxon>malvids</taxon>
        <taxon>Brassicales</taxon>
        <taxon>Brassicaceae</taxon>
        <taxon>Brassiceae</taxon>
        <taxon>Brassica</taxon>
    </lineage>
</organism>
<evidence type="ECO:0000256" key="2">
    <source>
        <dbReference type="ARBA" id="ARBA00022737"/>
    </source>
</evidence>
<dbReference type="GO" id="GO:0089701">
    <property type="term" value="C:U2AF complex"/>
    <property type="evidence" value="ECO:0007669"/>
    <property type="project" value="InterPro"/>
</dbReference>
<dbReference type="SUPFAM" id="SSF54928">
    <property type="entry name" value="RNA-binding domain, RBD"/>
    <property type="match status" value="1"/>
</dbReference>
<evidence type="ECO:0000256" key="1">
    <source>
        <dbReference type="ARBA" id="ARBA00022723"/>
    </source>
</evidence>
<dbReference type="Pfam" id="PF00076">
    <property type="entry name" value="RRM_1"/>
    <property type="match status" value="1"/>
</dbReference>
<sequence>MEVGKEAVRGRNRKPGKGQFWEETGKPWWWERRKRGLSNGTDNVRRRKREEQKHYSDYNFCNVVGSAVCFSAFAESFGCANMTSTLRASRSTRARSKRISRISSKIYSRREIESLNICDNLADHHMIGNVYVQFKEEDQAAAALQALQGRSYLGRPIIGEFSPVTDFREATCRQYEEENCRRGGIVTLCM</sequence>
<dbReference type="Proteomes" id="UP000712600">
    <property type="component" value="Unassembled WGS sequence"/>
</dbReference>
<dbReference type="InterPro" id="IPR035979">
    <property type="entry name" value="RBD_domain_sf"/>
</dbReference>
<dbReference type="PRINTS" id="PR01848">
    <property type="entry name" value="U2AUXFACTOR"/>
</dbReference>
<reference evidence="6" key="1">
    <citation type="submission" date="2019-12" db="EMBL/GenBank/DDBJ databases">
        <title>Genome sequencing and annotation of Brassica cretica.</title>
        <authorList>
            <person name="Studholme D.J."/>
            <person name="Sarris P."/>
        </authorList>
    </citation>
    <scope>NUCLEOTIDE SEQUENCE</scope>
    <source>
        <strain evidence="6">PFS-109/04</strain>
        <tissue evidence="6">Leaf</tissue>
    </source>
</reference>
<keyword evidence="4" id="KW-0862">Zinc</keyword>
<dbReference type="PANTHER" id="PTHR12620">
    <property type="entry name" value="U2 SNRNP AUXILIARY FACTOR, SMALL SUBUNIT"/>
    <property type="match status" value="1"/>
</dbReference>
<accession>A0A8S9S6R5</accession>
<dbReference type="GO" id="GO:0000398">
    <property type="term" value="P:mRNA splicing, via spliceosome"/>
    <property type="evidence" value="ECO:0007669"/>
    <property type="project" value="InterPro"/>
</dbReference>
<dbReference type="AlphaFoldDB" id="A0A8S9S6R5"/>
<evidence type="ECO:0000313" key="6">
    <source>
        <dbReference type="EMBL" id="KAF3589361.1"/>
    </source>
</evidence>
<name>A0A8S9S6R5_BRACR</name>
<evidence type="ECO:0000259" key="5">
    <source>
        <dbReference type="Pfam" id="PF00076"/>
    </source>
</evidence>
<evidence type="ECO:0000256" key="3">
    <source>
        <dbReference type="ARBA" id="ARBA00022771"/>
    </source>
</evidence>
<dbReference type="EMBL" id="QGKX02000088">
    <property type="protein sequence ID" value="KAF3589361.1"/>
    <property type="molecule type" value="Genomic_DNA"/>
</dbReference>
<keyword evidence="1" id="KW-0479">Metal-binding</keyword>
<dbReference type="Gene3D" id="3.30.70.330">
    <property type="match status" value="1"/>
</dbReference>
<keyword evidence="3" id="KW-0863">Zinc-finger</keyword>
<dbReference type="GO" id="GO:0008270">
    <property type="term" value="F:zinc ion binding"/>
    <property type="evidence" value="ECO:0007669"/>
    <property type="project" value="UniProtKB-KW"/>
</dbReference>
<gene>
    <name evidence="6" type="ORF">F2Q69_00028147</name>
</gene>
<keyword evidence="2" id="KW-0677">Repeat</keyword>
<dbReference type="GO" id="GO:0003723">
    <property type="term" value="F:RNA binding"/>
    <property type="evidence" value="ECO:0007669"/>
    <property type="project" value="InterPro"/>
</dbReference>
<proteinExistence type="predicted"/>
<evidence type="ECO:0000256" key="4">
    <source>
        <dbReference type="ARBA" id="ARBA00022833"/>
    </source>
</evidence>
<evidence type="ECO:0000313" key="7">
    <source>
        <dbReference type="Proteomes" id="UP000712600"/>
    </source>
</evidence>
<comment type="caution">
    <text evidence="6">The sequence shown here is derived from an EMBL/GenBank/DDBJ whole genome shotgun (WGS) entry which is preliminary data.</text>
</comment>
<dbReference type="InterPro" id="IPR009145">
    <property type="entry name" value="U2AF_small"/>
</dbReference>
<dbReference type="InterPro" id="IPR000504">
    <property type="entry name" value="RRM_dom"/>
</dbReference>
<dbReference type="InterPro" id="IPR012677">
    <property type="entry name" value="Nucleotide-bd_a/b_plait_sf"/>
</dbReference>
<protein>
    <recommendedName>
        <fullName evidence="5">RRM domain-containing protein</fullName>
    </recommendedName>
</protein>